<accession>A0AA41ZB29</accession>
<protein>
    <submittedName>
        <fullName evidence="1">Uncharacterized protein</fullName>
    </submittedName>
</protein>
<dbReference type="Proteomes" id="UP001165565">
    <property type="component" value="Unassembled WGS sequence"/>
</dbReference>
<evidence type="ECO:0000313" key="1">
    <source>
        <dbReference type="EMBL" id="MCW6536288.1"/>
    </source>
</evidence>
<keyword evidence="2" id="KW-1185">Reference proteome</keyword>
<reference evidence="1" key="1">
    <citation type="submission" date="2022-06" db="EMBL/GenBank/DDBJ databases">
        <title>Sphingomonas sp. nov. isolated from rhizosphere soil of tomato.</title>
        <authorList>
            <person name="Dong H."/>
            <person name="Gao R."/>
        </authorList>
    </citation>
    <scope>NUCLEOTIDE SEQUENCE</scope>
    <source>
        <strain evidence="1">MMSM24</strain>
    </source>
</reference>
<dbReference type="AlphaFoldDB" id="A0AA41ZB29"/>
<dbReference type="RefSeq" id="WP_265269680.1">
    <property type="nucleotide sequence ID" value="NZ_JANFAV010000012.1"/>
</dbReference>
<gene>
    <name evidence="1" type="ORF">NEE01_16030</name>
</gene>
<dbReference type="EMBL" id="JANFAV010000012">
    <property type="protein sequence ID" value="MCW6536288.1"/>
    <property type="molecule type" value="Genomic_DNA"/>
</dbReference>
<evidence type="ECO:0000313" key="2">
    <source>
        <dbReference type="Proteomes" id="UP001165565"/>
    </source>
</evidence>
<comment type="caution">
    <text evidence="1">The sequence shown here is derived from an EMBL/GenBank/DDBJ whole genome shotgun (WGS) entry which is preliminary data.</text>
</comment>
<sequence length="152" mass="16782">MGENRQRLDELLRRRRRAALVPKAVEAWAALGVAASPLSADRQADLIARLRASGRHRSGALPEASSRHLSKDIDDFAWLSDLLIVIGWDVDEEPALLLPAEAISRCATHLRSLYPDGFLMLDQPATSALVVDFDEDHFSAVYVDRVPLLSGE</sequence>
<name>A0AA41ZB29_9SPHN</name>
<organism evidence="1 2">
    <name type="scientific">Sphingomonas lycopersici</name>
    <dbReference type="NCBI Taxonomy" id="2951807"/>
    <lineage>
        <taxon>Bacteria</taxon>
        <taxon>Pseudomonadati</taxon>
        <taxon>Pseudomonadota</taxon>
        <taxon>Alphaproteobacteria</taxon>
        <taxon>Sphingomonadales</taxon>
        <taxon>Sphingomonadaceae</taxon>
        <taxon>Sphingomonas</taxon>
    </lineage>
</organism>
<proteinExistence type="predicted"/>